<accession>A0A411DNA0</accession>
<name>A0A411DNA0_CHRID</name>
<protein>
    <recommendedName>
        <fullName evidence="2">SMI1/KNR4 family protein</fullName>
    </recommendedName>
</protein>
<evidence type="ECO:0000313" key="1">
    <source>
        <dbReference type="EMBL" id="QBA21774.1"/>
    </source>
</evidence>
<dbReference type="SUPFAM" id="SSF160631">
    <property type="entry name" value="SMI1/KNR4-like"/>
    <property type="match status" value="1"/>
</dbReference>
<organism evidence="1">
    <name type="scientific">Chryseobacterium indologenes</name>
    <name type="common">Flavobacterium indologenes</name>
    <dbReference type="NCBI Taxonomy" id="253"/>
    <lineage>
        <taxon>Bacteria</taxon>
        <taxon>Pseudomonadati</taxon>
        <taxon>Bacteroidota</taxon>
        <taxon>Flavobacteriia</taxon>
        <taxon>Flavobacteriales</taxon>
        <taxon>Weeksellaceae</taxon>
        <taxon>Chryseobacterium group</taxon>
        <taxon>Chryseobacterium</taxon>
    </lineage>
</organism>
<reference evidence="1" key="1">
    <citation type="submission" date="2019-01" db="EMBL/GenBank/DDBJ databases">
        <title>Whole Genome Sequencing for Putative Detection of Antimicrobial Resistance and Potential Virulence Factors in Chryseobacterium indologenes isolated from Nile Tilapia in Tanzania.</title>
        <authorList>
            <person name="Mwega E."/>
            <person name="Mutoloki S."/>
            <person name="Mugimba K."/>
            <person name="Colquhoun D."/>
            <person name="Mdegela R."/>
            <person name="Evensen O."/>
            <person name="Wasteson Y."/>
        </authorList>
    </citation>
    <scope>NUCLEOTIDE SEQUENCE [LARGE SCALE GENOMIC DNA]</scope>
    <source>
        <strain evidence="1">StR 01</strain>
    </source>
</reference>
<dbReference type="EMBL" id="CP035532">
    <property type="protein sequence ID" value="QBA21774.1"/>
    <property type="molecule type" value="Genomic_DNA"/>
</dbReference>
<gene>
    <name evidence="1" type="ORF">EU348_11445</name>
</gene>
<proteinExistence type="predicted"/>
<dbReference type="Gene3D" id="3.40.1580.10">
    <property type="entry name" value="SMI1/KNR4-like"/>
    <property type="match status" value="1"/>
</dbReference>
<dbReference type="AlphaFoldDB" id="A0A411DNA0"/>
<evidence type="ECO:0008006" key="2">
    <source>
        <dbReference type="Google" id="ProtNLM"/>
    </source>
</evidence>
<dbReference type="InterPro" id="IPR037883">
    <property type="entry name" value="Knr4/Smi1-like_sf"/>
</dbReference>
<sequence length="163" mass="19272">MMIPFILPALTAIENEILNEKSTVQNFPKVIAFPFSENYKRLVTQIKTTEISSETILYNSVDAVNENKEFNLPEYWCFAGNGQGDRWFLDRDQKVFFYDHDNDGKLKPMHINFEEWLQMAFIIRQLDGCFDQYDHITEPVRQEFYKALNTIHPTLSDLYPFTL</sequence>